<dbReference type="InterPro" id="IPR027417">
    <property type="entry name" value="P-loop_NTPase"/>
</dbReference>
<dbReference type="SUPFAM" id="SSF52540">
    <property type="entry name" value="P-loop containing nucleoside triphosphate hydrolases"/>
    <property type="match status" value="1"/>
</dbReference>
<dbReference type="CDD" id="cd18787">
    <property type="entry name" value="SF2_C_DEAD"/>
    <property type="match status" value="1"/>
</dbReference>
<dbReference type="InterPro" id="IPR001650">
    <property type="entry name" value="Helicase_C-like"/>
</dbReference>
<dbReference type="PROSITE" id="PS51192">
    <property type="entry name" value="HELICASE_ATP_BIND_1"/>
    <property type="match status" value="1"/>
</dbReference>
<keyword evidence="12" id="KW-1185">Reference proteome</keyword>
<feature type="domain" description="Helicase ATP-binding" evidence="8">
    <location>
        <begin position="77"/>
        <end position="289"/>
    </location>
</feature>
<evidence type="ECO:0000256" key="5">
    <source>
        <dbReference type="ARBA" id="ARBA00038437"/>
    </source>
</evidence>
<dbReference type="PROSITE" id="PS51194">
    <property type="entry name" value="HELICASE_CTER"/>
    <property type="match status" value="1"/>
</dbReference>
<comment type="similarity">
    <text evidence="5">Belongs to the DEAD box helicase family.</text>
</comment>
<dbReference type="Pfam" id="PF00271">
    <property type="entry name" value="Helicase_C"/>
    <property type="match status" value="1"/>
</dbReference>
<keyword evidence="2" id="KW-0378">Hydrolase</keyword>
<feature type="compositionally biased region" description="Basic and acidic residues" evidence="7">
    <location>
        <begin position="499"/>
        <end position="510"/>
    </location>
</feature>
<comment type="caution">
    <text evidence="11">The sequence shown here is derived from an EMBL/GenBank/DDBJ whole genome shotgun (WGS) entry which is preliminary data.</text>
</comment>
<keyword evidence="1" id="KW-0547">Nucleotide-binding</keyword>
<dbReference type="GO" id="GO:0003724">
    <property type="term" value="F:RNA helicase activity"/>
    <property type="evidence" value="ECO:0007669"/>
    <property type="project" value="InterPro"/>
</dbReference>
<dbReference type="Gene3D" id="3.40.50.300">
    <property type="entry name" value="P-loop containing nucleotide triphosphate hydrolases"/>
    <property type="match status" value="2"/>
</dbReference>
<dbReference type="GO" id="GO:0005524">
    <property type="term" value="F:ATP binding"/>
    <property type="evidence" value="ECO:0007669"/>
    <property type="project" value="UniProtKB-KW"/>
</dbReference>
<keyword evidence="3 11" id="KW-0347">Helicase</keyword>
<dbReference type="RefSeq" id="WP_196988096.1">
    <property type="nucleotide sequence ID" value="NZ_JADWYS010000001.1"/>
</dbReference>
<dbReference type="InterPro" id="IPR050079">
    <property type="entry name" value="DEAD_box_RNA_helicase"/>
</dbReference>
<evidence type="ECO:0000256" key="1">
    <source>
        <dbReference type="ARBA" id="ARBA00022741"/>
    </source>
</evidence>
<gene>
    <name evidence="11" type="ORF">I5803_20150</name>
</gene>
<feature type="domain" description="DEAD-box RNA helicase Q" evidence="10">
    <location>
        <begin position="39"/>
        <end position="67"/>
    </location>
</feature>
<proteinExistence type="inferred from homology"/>
<dbReference type="PANTHER" id="PTHR47959:SF17">
    <property type="entry name" value="ATP-DEPENDENT RNA HELICASE DEAD BOX FAMILY"/>
    <property type="match status" value="1"/>
</dbReference>
<dbReference type="InterPro" id="IPR014014">
    <property type="entry name" value="RNA_helicase_DEAD_Q_motif"/>
</dbReference>
<dbReference type="PANTHER" id="PTHR47959">
    <property type="entry name" value="ATP-DEPENDENT RNA HELICASE RHLE-RELATED"/>
    <property type="match status" value="1"/>
</dbReference>
<evidence type="ECO:0000259" key="9">
    <source>
        <dbReference type="PROSITE" id="PS51194"/>
    </source>
</evidence>
<evidence type="ECO:0000256" key="3">
    <source>
        <dbReference type="ARBA" id="ARBA00022806"/>
    </source>
</evidence>
<dbReference type="GO" id="GO:0003676">
    <property type="term" value="F:nucleic acid binding"/>
    <property type="evidence" value="ECO:0007669"/>
    <property type="project" value="InterPro"/>
</dbReference>
<evidence type="ECO:0000313" key="11">
    <source>
        <dbReference type="EMBL" id="MBG9390355.1"/>
    </source>
</evidence>
<evidence type="ECO:0000256" key="6">
    <source>
        <dbReference type="PROSITE-ProRule" id="PRU00552"/>
    </source>
</evidence>
<feature type="region of interest" description="Disordered" evidence="7">
    <location>
        <begin position="129"/>
        <end position="156"/>
    </location>
</feature>
<feature type="short sequence motif" description="Q motif" evidence="6">
    <location>
        <begin position="39"/>
        <end position="67"/>
    </location>
</feature>
<evidence type="ECO:0000259" key="10">
    <source>
        <dbReference type="PROSITE" id="PS51195"/>
    </source>
</evidence>
<name>A0A931H7Y6_9BURK</name>
<accession>A0A931H7Y6</accession>
<feature type="domain" description="Helicase C-terminal" evidence="9">
    <location>
        <begin position="317"/>
        <end position="466"/>
    </location>
</feature>
<dbReference type="InterPro" id="IPR044742">
    <property type="entry name" value="DEAD/DEAH_RhlB"/>
</dbReference>
<dbReference type="SMART" id="SM00490">
    <property type="entry name" value="HELICc"/>
    <property type="match status" value="1"/>
</dbReference>
<dbReference type="Proteomes" id="UP000651050">
    <property type="component" value="Unassembled WGS sequence"/>
</dbReference>
<evidence type="ECO:0000259" key="8">
    <source>
        <dbReference type="PROSITE" id="PS51192"/>
    </source>
</evidence>
<dbReference type="InterPro" id="IPR011545">
    <property type="entry name" value="DEAD/DEAH_box_helicase_dom"/>
</dbReference>
<sequence length="562" mass="61485">MTDTFEVQGDFAPAEFSSPSFDSTPAVVATPEAAPEVPNGFVELGLAPELIRAVADLGFTQPTTVQAQTIPLAMASEDADAKFIDLMVSSQTGSGKTAAFLLPVLHTLLQQQAAAEAQERAEFDRAVAEAAAKGEPAPKRPKRKDPTSSRNFKPATPGALILCPTRELAQQVAHDAIGLVQHCRGLRIASVVGGMPYQLQLARLQNADLVVATPGRLLDLQRSSQIKLDKVQFLVVDEGDRMLDLGFADDLAEVNKLTIERKQTMMFSATFAPRIQQLAARVMRQPRKIQIDNPQEKHVNIKQVLFWADSPQHKRKLLDHWLRDTTINQAIVFASTQIECDGLANDLQQAGFDAVALHGALSQGLRNRRLMALRQGHVQVLVATDVAARGIDVPTITHVFNYGLPMKAEDYTHRIGRTGRAGRDGIAVTFAEFRDRRKIFDIESYTKQQFKAEVVPGLEPQQRMPSSRPNFADRGPRENYSRDRKFGAPRTAGFAGNHAPREERGFDARRGAGTGGGTGDSYGRKAGFGDFGARRDVAAKPGNGGKVFVPRDVKKRPYKPAN</sequence>
<dbReference type="AlphaFoldDB" id="A0A931H7Y6"/>
<reference evidence="11" key="1">
    <citation type="submission" date="2020-11" db="EMBL/GenBank/DDBJ databases">
        <title>Bacterial whole genome sequence for Caenimonas sp. DR4.4.</title>
        <authorList>
            <person name="Le V."/>
            <person name="Ko S.-R."/>
            <person name="Ahn C.-Y."/>
            <person name="Oh H.-M."/>
        </authorList>
    </citation>
    <scope>NUCLEOTIDE SEQUENCE</scope>
    <source>
        <strain evidence="11">DR4.4</strain>
    </source>
</reference>
<protein>
    <submittedName>
        <fullName evidence="11">DEAD/DEAH box helicase</fullName>
    </submittedName>
</protein>
<evidence type="ECO:0000313" key="12">
    <source>
        <dbReference type="Proteomes" id="UP000651050"/>
    </source>
</evidence>
<dbReference type="InterPro" id="IPR014001">
    <property type="entry name" value="Helicase_ATP-bd"/>
</dbReference>
<dbReference type="PROSITE" id="PS51195">
    <property type="entry name" value="Q_MOTIF"/>
    <property type="match status" value="1"/>
</dbReference>
<dbReference type="GO" id="GO:0005829">
    <property type="term" value="C:cytosol"/>
    <property type="evidence" value="ECO:0007669"/>
    <property type="project" value="TreeGrafter"/>
</dbReference>
<dbReference type="GO" id="GO:0016787">
    <property type="term" value="F:hydrolase activity"/>
    <property type="evidence" value="ECO:0007669"/>
    <property type="project" value="UniProtKB-KW"/>
</dbReference>
<feature type="compositionally biased region" description="Basic and acidic residues" evidence="7">
    <location>
        <begin position="474"/>
        <end position="486"/>
    </location>
</feature>
<feature type="compositionally biased region" description="Basic residues" evidence="7">
    <location>
        <begin position="553"/>
        <end position="562"/>
    </location>
</feature>
<evidence type="ECO:0000256" key="4">
    <source>
        <dbReference type="ARBA" id="ARBA00022840"/>
    </source>
</evidence>
<organism evidence="11 12">
    <name type="scientific">Caenimonas aquaedulcis</name>
    <dbReference type="NCBI Taxonomy" id="2793270"/>
    <lineage>
        <taxon>Bacteria</taxon>
        <taxon>Pseudomonadati</taxon>
        <taxon>Pseudomonadota</taxon>
        <taxon>Betaproteobacteria</taxon>
        <taxon>Burkholderiales</taxon>
        <taxon>Comamonadaceae</taxon>
        <taxon>Caenimonas</taxon>
    </lineage>
</organism>
<evidence type="ECO:0000256" key="2">
    <source>
        <dbReference type="ARBA" id="ARBA00022801"/>
    </source>
</evidence>
<dbReference type="Pfam" id="PF00270">
    <property type="entry name" value="DEAD"/>
    <property type="match status" value="1"/>
</dbReference>
<dbReference type="CDD" id="cd00268">
    <property type="entry name" value="DEADc"/>
    <property type="match status" value="1"/>
</dbReference>
<feature type="region of interest" description="Disordered" evidence="7">
    <location>
        <begin position="459"/>
        <end position="562"/>
    </location>
</feature>
<keyword evidence="4" id="KW-0067">ATP-binding</keyword>
<evidence type="ECO:0000256" key="7">
    <source>
        <dbReference type="SAM" id="MobiDB-lite"/>
    </source>
</evidence>
<dbReference type="EMBL" id="JADWYS010000001">
    <property type="protein sequence ID" value="MBG9390355.1"/>
    <property type="molecule type" value="Genomic_DNA"/>
</dbReference>
<dbReference type="SMART" id="SM00487">
    <property type="entry name" value="DEXDc"/>
    <property type="match status" value="1"/>
</dbReference>